<dbReference type="GO" id="GO:0046872">
    <property type="term" value="F:metal ion binding"/>
    <property type="evidence" value="ECO:0007669"/>
    <property type="project" value="UniProtKB-KW"/>
</dbReference>
<gene>
    <name evidence="7" type="ORF">MICPUCDRAFT_16922</name>
</gene>
<feature type="region of interest" description="Disordered" evidence="5">
    <location>
        <begin position="167"/>
        <end position="188"/>
    </location>
</feature>
<dbReference type="NCBIfam" id="TIGR00449">
    <property type="entry name" value="tgt_general"/>
    <property type="match status" value="1"/>
</dbReference>
<dbReference type="PANTHER" id="PTHR43468">
    <property type="match status" value="1"/>
</dbReference>
<dbReference type="Proteomes" id="UP000001876">
    <property type="component" value="Unassembled WGS sequence"/>
</dbReference>
<keyword evidence="3" id="KW-0819">tRNA processing</keyword>
<feature type="compositionally biased region" description="Pro residues" evidence="5">
    <location>
        <begin position="49"/>
        <end position="59"/>
    </location>
</feature>
<dbReference type="EMBL" id="GG663739">
    <property type="protein sequence ID" value="EEH56963.1"/>
    <property type="molecule type" value="Genomic_DNA"/>
</dbReference>
<dbReference type="OrthoDB" id="10249838at2759"/>
<accession>C1MTK6</accession>
<feature type="compositionally biased region" description="Low complexity" evidence="5">
    <location>
        <begin position="1"/>
        <end position="30"/>
    </location>
</feature>
<evidence type="ECO:0000256" key="2">
    <source>
        <dbReference type="ARBA" id="ARBA00022679"/>
    </source>
</evidence>
<dbReference type="STRING" id="564608.C1MTK6"/>
<name>C1MTK6_MICPC</name>
<organism evidence="8">
    <name type="scientific">Micromonas pusilla (strain CCMP1545)</name>
    <name type="common">Picoplanktonic green alga</name>
    <dbReference type="NCBI Taxonomy" id="564608"/>
    <lineage>
        <taxon>Eukaryota</taxon>
        <taxon>Viridiplantae</taxon>
        <taxon>Chlorophyta</taxon>
        <taxon>Mamiellophyceae</taxon>
        <taxon>Mamiellales</taxon>
        <taxon>Mamiellaceae</taxon>
        <taxon>Micromonas</taxon>
    </lineage>
</organism>
<dbReference type="InterPro" id="IPR004803">
    <property type="entry name" value="TGT"/>
</dbReference>
<dbReference type="GO" id="GO:0006400">
    <property type="term" value="P:tRNA modification"/>
    <property type="evidence" value="ECO:0007669"/>
    <property type="project" value="InterPro"/>
</dbReference>
<evidence type="ECO:0000313" key="7">
    <source>
        <dbReference type="EMBL" id="EEH56963.1"/>
    </source>
</evidence>
<protein>
    <submittedName>
        <fullName evidence="7">Predicted protein</fullName>
    </submittedName>
</protein>
<evidence type="ECO:0000256" key="1">
    <source>
        <dbReference type="ARBA" id="ARBA00022676"/>
    </source>
</evidence>
<dbReference type="GeneID" id="9683947"/>
<dbReference type="Gene3D" id="3.20.20.105">
    <property type="entry name" value="Queuine tRNA-ribosyltransferase-like"/>
    <property type="match status" value="1"/>
</dbReference>
<dbReference type="SUPFAM" id="SSF51713">
    <property type="entry name" value="tRNA-guanine transglycosylase"/>
    <property type="match status" value="1"/>
</dbReference>
<evidence type="ECO:0000256" key="4">
    <source>
        <dbReference type="ARBA" id="ARBA00022723"/>
    </source>
</evidence>
<keyword evidence="2" id="KW-0808">Transferase</keyword>
<dbReference type="InterPro" id="IPR036511">
    <property type="entry name" value="TGT-like_sf"/>
</dbReference>
<keyword evidence="8" id="KW-1185">Reference proteome</keyword>
<dbReference type="InterPro" id="IPR002616">
    <property type="entry name" value="tRNA_ribo_trans-like"/>
</dbReference>
<keyword evidence="1" id="KW-0328">Glycosyltransferase</keyword>
<dbReference type="AlphaFoldDB" id="C1MTK6"/>
<evidence type="ECO:0000256" key="5">
    <source>
        <dbReference type="SAM" id="MobiDB-lite"/>
    </source>
</evidence>
<evidence type="ECO:0000256" key="3">
    <source>
        <dbReference type="ARBA" id="ARBA00022694"/>
    </source>
</evidence>
<dbReference type="Pfam" id="PF01702">
    <property type="entry name" value="TGT"/>
    <property type="match status" value="1"/>
</dbReference>
<reference evidence="7 8" key="1">
    <citation type="journal article" date="2009" name="Science">
        <title>Green evolution and dynamic adaptations revealed by genomes of the marine picoeukaryotes Micromonas.</title>
        <authorList>
            <person name="Worden A.Z."/>
            <person name="Lee J.H."/>
            <person name="Mock T."/>
            <person name="Rouze P."/>
            <person name="Simmons M.P."/>
            <person name="Aerts A.L."/>
            <person name="Allen A.E."/>
            <person name="Cuvelier M.L."/>
            <person name="Derelle E."/>
            <person name="Everett M.V."/>
            <person name="Foulon E."/>
            <person name="Grimwood J."/>
            <person name="Gundlach H."/>
            <person name="Henrissat B."/>
            <person name="Napoli C."/>
            <person name="McDonald S.M."/>
            <person name="Parker M.S."/>
            <person name="Rombauts S."/>
            <person name="Salamov A."/>
            <person name="Von Dassow P."/>
            <person name="Badger J.H."/>
            <person name="Coutinho P.M."/>
            <person name="Demir E."/>
            <person name="Dubchak I."/>
            <person name="Gentemann C."/>
            <person name="Eikrem W."/>
            <person name="Gready J.E."/>
            <person name="John U."/>
            <person name="Lanier W."/>
            <person name="Lindquist E.A."/>
            <person name="Lucas S."/>
            <person name="Mayer K.F."/>
            <person name="Moreau H."/>
            <person name="Not F."/>
            <person name="Otillar R."/>
            <person name="Panaud O."/>
            <person name="Pangilinan J."/>
            <person name="Paulsen I."/>
            <person name="Piegu B."/>
            <person name="Poliakov A."/>
            <person name="Robbens S."/>
            <person name="Schmutz J."/>
            <person name="Toulza E."/>
            <person name="Wyss T."/>
            <person name="Zelensky A."/>
            <person name="Zhou K."/>
            <person name="Armbrust E.V."/>
            <person name="Bhattacharya D."/>
            <person name="Goodenough U.W."/>
            <person name="Van de Peer Y."/>
            <person name="Grigoriev I.V."/>
        </authorList>
    </citation>
    <scope>NUCLEOTIDE SEQUENCE [LARGE SCALE GENOMIC DNA]</scope>
    <source>
        <strain evidence="7 8">CCMP1545</strain>
    </source>
</reference>
<dbReference type="KEGG" id="mpp:MICPUCDRAFT_16922"/>
<dbReference type="eggNOG" id="KOG3908">
    <property type="taxonomic scope" value="Eukaryota"/>
</dbReference>
<proteinExistence type="predicted"/>
<feature type="region of interest" description="Disordered" evidence="5">
    <location>
        <begin position="1"/>
        <end position="59"/>
    </location>
</feature>
<evidence type="ECO:0000313" key="8">
    <source>
        <dbReference type="Proteomes" id="UP000001876"/>
    </source>
</evidence>
<sequence>MAGAASRGHATAAVDENDAAGASAAAGAAPAKKKRSRSGKPQVPKIDPLTPPPPASEFPPYAPRDFFRYELIHQSKKSNARVGRIHTPHGVIDTPGFVAVGTMGALKAVPHQELQAANLQLMFSNTYHLMLQPGADLVVNAGGLHAFIGRDAPIITDSGGFQVFSLGNTSQGEGPEMKSRRPSKHKSEEGLLLRVNEEGVVFKSYRDGKKVELTPESAVLAQKKLGADIIIPLDELPPYHIDDETLRRSVYLSHRWEARSLRTHLEDVRRQAMYAVVHGGVDAALRKLSAEYLSSLPFDGFAIGGSLGKDPTEFGELMAYVMPLLPRDRPTHVLGIGDETSIRAGVPHGADTFDSTFPTRAARHGTLLTRTHGRVNIRRRENAEMFEPPCALCPCRLCTSHTRAYLHHLDKANEPMAQELATSHNLHYMGWLMGDIREKILNDEI</sequence>
<feature type="domain" description="tRNA-guanine(15) transglycosylase-like" evidence="6">
    <location>
        <begin position="79"/>
        <end position="444"/>
    </location>
</feature>
<dbReference type="NCBIfam" id="TIGR00430">
    <property type="entry name" value="Q_tRNA_tgt"/>
    <property type="match status" value="1"/>
</dbReference>
<dbReference type="RefSeq" id="XP_003058508.1">
    <property type="nucleotide sequence ID" value="XM_003058462.1"/>
</dbReference>
<feature type="compositionally biased region" description="Basic and acidic residues" evidence="5">
    <location>
        <begin position="175"/>
        <end position="188"/>
    </location>
</feature>
<evidence type="ECO:0000259" key="6">
    <source>
        <dbReference type="Pfam" id="PF01702"/>
    </source>
</evidence>
<dbReference type="GO" id="GO:0008479">
    <property type="term" value="F:tRNA-guanosine(34) queuine transglycosylase activity"/>
    <property type="evidence" value="ECO:0007669"/>
    <property type="project" value="InterPro"/>
</dbReference>
<keyword evidence="4" id="KW-0479">Metal-binding</keyword>
<dbReference type="OMA" id="SHRWYIR"/>
<dbReference type="PANTHER" id="PTHR43468:SF1">
    <property type="entry name" value="TRNA-GUANOSINE(34) QUEUINE TRANSGLYCOSYLASE"/>
    <property type="match status" value="1"/>
</dbReference>